<dbReference type="InterPro" id="IPR012296">
    <property type="entry name" value="Nuclease_put_TT1808"/>
</dbReference>
<feature type="domain" description="Putative restriction endonuclease" evidence="1">
    <location>
        <begin position="24"/>
        <end position="193"/>
    </location>
</feature>
<sequence>MKFTYRSTLSVPPLENGDRLTRPEFERRYHAMSDRTKAELIEGVVYMASPLRAGHHGRPHALIIGWLATYLAETPGVDLLDNTTVRLDTDNEPQPDALLRWETGGQSIISQDDYVEGAPELIVEIAASTVSIDLNDKLKVYRRNGVREYIVWRVEDGELDWFGLEEGKYLRWEPDAEGLYRSNTFPGLWLDVEALLSGDLAKVFAIVRQGCATRET</sequence>
<dbReference type="GO" id="GO:0004519">
    <property type="term" value="F:endonuclease activity"/>
    <property type="evidence" value="ECO:0007669"/>
    <property type="project" value="UniProtKB-KW"/>
</dbReference>
<proteinExistence type="predicted"/>
<dbReference type="Pfam" id="PF05685">
    <property type="entry name" value="Uma2"/>
    <property type="match status" value="1"/>
</dbReference>
<evidence type="ECO:0000259" key="1">
    <source>
        <dbReference type="Pfam" id="PF05685"/>
    </source>
</evidence>
<keyword evidence="2" id="KW-0378">Hydrolase</keyword>
<dbReference type="PANTHER" id="PTHR35400:SF3">
    <property type="entry name" value="SLL1072 PROTEIN"/>
    <property type="match status" value="1"/>
</dbReference>
<keyword evidence="2" id="KW-0255">Endonuclease</keyword>
<dbReference type="EMBL" id="CP017708">
    <property type="protein sequence ID" value="AOY81984.1"/>
    <property type="molecule type" value="Genomic_DNA"/>
</dbReference>
<keyword evidence="2" id="KW-0540">Nuclease</keyword>
<dbReference type="InterPro" id="IPR011335">
    <property type="entry name" value="Restrct_endonuc-II-like"/>
</dbReference>
<accession>A0A1D9G384</accession>
<dbReference type="InterPro" id="IPR008538">
    <property type="entry name" value="Uma2"/>
</dbReference>
<reference evidence="3" key="1">
    <citation type="submission" date="2016-10" db="EMBL/GenBank/DDBJ databases">
        <title>Comparative genomics uncovers the prolific and rare metabolic potential of the cyanobacterial genus Moorea.</title>
        <authorList>
            <person name="Leao T."/>
            <person name="Castelao G."/>
            <person name="Korobeynikov A."/>
            <person name="Monroe E.A."/>
            <person name="Podell S."/>
            <person name="Glukhov E."/>
            <person name="Allen E."/>
            <person name="Gerwick W.H."/>
            <person name="Gerwick L."/>
        </authorList>
    </citation>
    <scope>NUCLEOTIDE SEQUENCE [LARGE SCALE GENOMIC DNA]</scope>
    <source>
        <strain evidence="3">JHB</strain>
    </source>
</reference>
<gene>
    <name evidence="2" type="ORF">BJP36_20840</name>
</gene>
<name>A0A1D9G384_MOOP1</name>
<protein>
    <submittedName>
        <fullName evidence="2">Uma2 family endonuclease</fullName>
    </submittedName>
</protein>
<dbReference type="SUPFAM" id="SSF52980">
    <property type="entry name" value="Restriction endonuclease-like"/>
    <property type="match status" value="1"/>
</dbReference>
<evidence type="ECO:0000313" key="3">
    <source>
        <dbReference type="Proteomes" id="UP000176944"/>
    </source>
</evidence>
<organism evidence="2 3">
    <name type="scientific">Moorena producens (strain JHB)</name>
    <dbReference type="NCBI Taxonomy" id="1454205"/>
    <lineage>
        <taxon>Bacteria</taxon>
        <taxon>Bacillati</taxon>
        <taxon>Cyanobacteriota</taxon>
        <taxon>Cyanophyceae</taxon>
        <taxon>Coleofasciculales</taxon>
        <taxon>Coleofasciculaceae</taxon>
        <taxon>Moorena</taxon>
    </lineage>
</organism>
<dbReference type="PANTHER" id="PTHR35400">
    <property type="entry name" value="SLR1083 PROTEIN"/>
    <property type="match status" value="1"/>
</dbReference>
<dbReference type="AlphaFoldDB" id="A0A1D9G384"/>
<dbReference type="CDD" id="cd06260">
    <property type="entry name" value="DUF820-like"/>
    <property type="match status" value="1"/>
</dbReference>
<dbReference type="Gene3D" id="3.90.1570.10">
    <property type="entry name" value="tt1808, chain A"/>
    <property type="match status" value="1"/>
</dbReference>
<evidence type="ECO:0000313" key="2">
    <source>
        <dbReference type="EMBL" id="AOY81984.1"/>
    </source>
</evidence>
<dbReference type="Proteomes" id="UP000176944">
    <property type="component" value="Chromosome"/>
</dbReference>